<feature type="domain" description="LytR/CpsA/Psr regulator C-terminal" evidence="5">
    <location>
        <begin position="479"/>
        <end position="565"/>
    </location>
</feature>
<dbReference type="Proteomes" id="UP000501727">
    <property type="component" value="Chromosome"/>
</dbReference>
<keyword evidence="3" id="KW-0812">Transmembrane</keyword>
<dbReference type="Gene3D" id="3.30.70.2390">
    <property type="match status" value="1"/>
</dbReference>
<dbReference type="Pfam" id="PF03816">
    <property type="entry name" value="LytR_cpsA_psr"/>
    <property type="match status" value="1"/>
</dbReference>
<dbReference type="NCBIfam" id="TIGR00350">
    <property type="entry name" value="lytR_cpsA_psr"/>
    <property type="match status" value="1"/>
</dbReference>
<evidence type="ECO:0000256" key="2">
    <source>
        <dbReference type="SAM" id="MobiDB-lite"/>
    </source>
</evidence>
<dbReference type="PANTHER" id="PTHR33392">
    <property type="entry name" value="POLYISOPRENYL-TEICHOIC ACID--PEPTIDOGLYCAN TEICHOIC ACID TRANSFERASE TAGU"/>
    <property type="match status" value="1"/>
</dbReference>
<dbReference type="EMBL" id="AP022829">
    <property type="protein sequence ID" value="BCA89702.1"/>
    <property type="molecule type" value="Genomic_DNA"/>
</dbReference>
<gene>
    <name evidence="6" type="ORF">ADCFC_21990</name>
</gene>
<dbReference type="PANTHER" id="PTHR33392:SF6">
    <property type="entry name" value="POLYISOPRENYL-TEICHOIC ACID--PEPTIDOGLYCAN TEICHOIC ACID TRANSFERASE TAGU"/>
    <property type="match status" value="1"/>
</dbReference>
<dbReference type="AlphaFoldDB" id="A0A6F8SNQ2"/>
<evidence type="ECO:0008006" key="8">
    <source>
        <dbReference type="Google" id="ProtNLM"/>
    </source>
</evidence>
<reference evidence="7" key="1">
    <citation type="journal article" date="2020" name="Microbiol. Resour. Announc.">
        <title>Complete Genome Sequence of Adlercreutzia sp. Strain 8CFCBH1, a Potent Producer of Equol, Isolated from Healthy Japanese Feces.</title>
        <authorList>
            <person name="Ogata Y."/>
            <person name="Sakamoto M."/>
            <person name="Ohkuma M."/>
            <person name="Hattori M."/>
            <person name="Suda W."/>
        </authorList>
    </citation>
    <scope>NUCLEOTIDE SEQUENCE [LARGE SCALE GENOMIC DNA]</scope>
    <source>
        <strain evidence="7">8CFCBH1</strain>
    </source>
</reference>
<evidence type="ECO:0000259" key="4">
    <source>
        <dbReference type="Pfam" id="PF03816"/>
    </source>
</evidence>
<keyword evidence="3" id="KW-1133">Transmembrane helix</keyword>
<feature type="region of interest" description="Disordered" evidence="2">
    <location>
        <begin position="1"/>
        <end position="80"/>
    </location>
</feature>
<feature type="transmembrane region" description="Helical" evidence="3">
    <location>
        <begin position="124"/>
        <end position="147"/>
    </location>
</feature>
<feature type="compositionally biased region" description="Polar residues" evidence="2">
    <location>
        <begin position="1"/>
        <end position="73"/>
    </location>
</feature>
<keyword evidence="7" id="KW-1185">Reference proteome</keyword>
<dbReference type="InterPro" id="IPR050922">
    <property type="entry name" value="LytR/CpsA/Psr_CW_biosynth"/>
</dbReference>
<organism evidence="6 7">
    <name type="scientific">Adlercreutzia hattorii</name>
    <dbReference type="NCBI Taxonomy" id="2707299"/>
    <lineage>
        <taxon>Bacteria</taxon>
        <taxon>Bacillati</taxon>
        <taxon>Actinomycetota</taxon>
        <taxon>Coriobacteriia</taxon>
        <taxon>Eggerthellales</taxon>
        <taxon>Eggerthellaceae</taxon>
        <taxon>Adlercreutzia</taxon>
    </lineage>
</organism>
<sequence>MAETPGKNNPRAQHASQPVGKSNNPRHSQPVGANNPRNSQPLGKATNNPRHSQPVGSNNPRHSQPVGSNNPRHSQPLPKQPALEGMAANAVPALPPMAEPNPYSRGATGDDYAKDRRRKKRRRILLGVLAFVLVGVLGATGAAWAYISGIEQEMNEDITPEVVEALEAPAEYDGGTFYMLLMGTDKSAAREQSTQYAGDTFRSDSMILTRVDPQNKKVTMVSMHRDTEIEIEGYGLQKLNASYAIGGPALAIKTVSQMAGVPISHYAEINFDGFEDVVDALGGVEVDVPMEINDDEAGGHVDAGEQTLSGEEALILCRSRHSYDEYGDGDRYRAANQRLVLGAIAKKILSADPATMANTISALSQYITTDFKVGDIVALATSMQGIDPSKDIYSAMEPTISEYKNDTWYEQLDVAAWNTMMGRVREGLPPTEVDEVDELNGTVLASVGDGKAAASDSEGVQGVNGTQRQTFGETRTGIVTIKNGNGINGVGAEALERIKPLGYTADASNANSFSYEETVVVFDTPDQRVYAEELIDALGCGRAVQNTDGEYVYDGDFLILIGSDWQ</sequence>
<evidence type="ECO:0000256" key="3">
    <source>
        <dbReference type="SAM" id="Phobius"/>
    </source>
</evidence>
<dbReference type="KEGG" id="ahat:ADCFC_23210"/>
<feature type="region of interest" description="Disordered" evidence="2">
    <location>
        <begin position="92"/>
        <end position="116"/>
    </location>
</feature>
<evidence type="ECO:0000313" key="6">
    <source>
        <dbReference type="EMBL" id="BCA89702.1"/>
    </source>
</evidence>
<protein>
    <recommendedName>
        <fullName evidence="8">LytR family transcriptional regulator</fullName>
    </recommendedName>
</protein>
<evidence type="ECO:0000259" key="5">
    <source>
        <dbReference type="Pfam" id="PF13399"/>
    </source>
</evidence>
<reference evidence="7" key="2">
    <citation type="submission" date="2020-03" db="EMBL/GenBank/DDBJ databases">
        <title>Complete Genome Sequence of Adlercreutzia sp. strain 8CFCBH1 Producing Equol, Isolated from Healthy Japanese Feces.</title>
        <authorList>
            <person name="Ogata Y."/>
            <person name="Sakamoto M."/>
            <person name="Ohkuma M."/>
            <person name="Hattori M."/>
            <person name="Suda W."/>
        </authorList>
    </citation>
    <scope>NUCLEOTIDE SEQUENCE [LARGE SCALE GENOMIC DNA]</scope>
    <source>
        <strain evidence="7">8CFCBH1</strain>
    </source>
</reference>
<evidence type="ECO:0000256" key="1">
    <source>
        <dbReference type="ARBA" id="ARBA00006068"/>
    </source>
</evidence>
<accession>A0A6F8SNQ2</accession>
<proteinExistence type="inferred from homology"/>
<dbReference type="Pfam" id="PF13399">
    <property type="entry name" value="LytR_C"/>
    <property type="match status" value="1"/>
</dbReference>
<evidence type="ECO:0000313" key="7">
    <source>
        <dbReference type="Proteomes" id="UP000501727"/>
    </source>
</evidence>
<dbReference type="InterPro" id="IPR027381">
    <property type="entry name" value="LytR/CpsA/Psr_C"/>
</dbReference>
<comment type="similarity">
    <text evidence="1">Belongs to the LytR/CpsA/Psr (LCP) family.</text>
</comment>
<keyword evidence="3" id="KW-0472">Membrane</keyword>
<name>A0A6F8SNQ2_9ACTN</name>
<dbReference type="RefSeq" id="WP_231699530.1">
    <property type="nucleotide sequence ID" value="NZ_AP022829.1"/>
</dbReference>
<dbReference type="Gene3D" id="3.40.630.190">
    <property type="entry name" value="LCP protein"/>
    <property type="match status" value="1"/>
</dbReference>
<dbReference type="InterPro" id="IPR004474">
    <property type="entry name" value="LytR_CpsA_psr"/>
</dbReference>
<feature type="domain" description="Cell envelope-related transcriptional attenuator" evidence="4">
    <location>
        <begin position="202"/>
        <end position="349"/>
    </location>
</feature>